<dbReference type="EMBL" id="JARWBG010000063">
    <property type="protein sequence ID" value="MDH2393319.1"/>
    <property type="molecule type" value="Genomic_DNA"/>
</dbReference>
<reference evidence="2 3" key="1">
    <citation type="submission" date="2023-04" db="EMBL/GenBank/DDBJ databases">
        <title>Streptomyces chengmaiensis sp. nov. isolated from the stem of mangrove plant in Hainan.</title>
        <authorList>
            <person name="Huang X."/>
            <person name="Zhou S."/>
            <person name="Chu X."/>
            <person name="Xie Y."/>
            <person name="Lin Y."/>
        </authorList>
    </citation>
    <scope>NUCLEOTIDE SEQUENCE [LARGE SCALE GENOMIC DNA]</scope>
    <source>
        <strain evidence="2 3">HNM0663</strain>
    </source>
</reference>
<evidence type="ECO:0000256" key="1">
    <source>
        <dbReference type="SAM" id="MobiDB-lite"/>
    </source>
</evidence>
<sequence length="90" mass="8982">MSEVGQNENLNLTTMDSHAPAPPKGGFQPADGAKTMDSHAPAPPPDGLLDAELEGIVAMDSHAPAPPADGGGAADPEPDDSHAPVPPAKD</sequence>
<protein>
    <recommendedName>
        <fullName evidence="4">Sigma-like protein</fullName>
    </recommendedName>
</protein>
<name>A0ABT6HZS5_9ACTN</name>
<keyword evidence="3" id="KW-1185">Reference proteome</keyword>
<feature type="region of interest" description="Disordered" evidence="1">
    <location>
        <begin position="1"/>
        <end position="90"/>
    </location>
</feature>
<organism evidence="2 3">
    <name type="scientific">Streptomyces chengmaiensis</name>
    <dbReference type="NCBI Taxonomy" id="3040919"/>
    <lineage>
        <taxon>Bacteria</taxon>
        <taxon>Bacillati</taxon>
        <taxon>Actinomycetota</taxon>
        <taxon>Actinomycetes</taxon>
        <taxon>Kitasatosporales</taxon>
        <taxon>Streptomycetaceae</taxon>
        <taxon>Streptomyces</taxon>
    </lineage>
</organism>
<evidence type="ECO:0000313" key="2">
    <source>
        <dbReference type="EMBL" id="MDH2393319.1"/>
    </source>
</evidence>
<feature type="compositionally biased region" description="Polar residues" evidence="1">
    <location>
        <begin position="1"/>
        <end position="16"/>
    </location>
</feature>
<evidence type="ECO:0008006" key="4">
    <source>
        <dbReference type="Google" id="ProtNLM"/>
    </source>
</evidence>
<comment type="caution">
    <text evidence="2">The sequence shown here is derived from an EMBL/GenBank/DDBJ whole genome shotgun (WGS) entry which is preliminary data.</text>
</comment>
<dbReference type="RefSeq" id="WP_240138986.1">
    <property type="nucleotide sequence ID" value="NZ_JARWBG010000063.1"/>
</dbReference>
<proteinExistence type="predicted"/>
<accession>A0ABT6HZS5</accession>
<gene>
    <name evidence="2" type="ORF">QCN29_32060</name>
</gene>
<dbReference type="Proteomes" id="UP001223144">
    <property type="component" value="Unassembled WGS sequence"/>
</dbReference>
<evidence type="ECO:0000313" key="3">
    <source>
        <dbReference type="Proteomes" id="UP001223144"/>
    </source>
</evidence>